<name>A0A8J2V673_9PROT</name>
<dbReference type="PANTHER" id="PTHR46743:SF2">
    <property type="entry name" value="TEICHOIC ACIDS EXPORT ATP-BINDING PROTEIN TAGH"/>
    <property type="match status" value="1"/>
</dbReference>
<dbReference type="GO" id="GO:0016887">
    <property type="term" value="F:ATP hydrolysis activity"/>
    <property type="evidence" value="ECO:0007669"/>
    <property type="project" value="InterPro"/>
</dbReference>
<evidence type="ECO:0000256" key="1">
    <source>
        <dbReference type="ARBA" id="ARBA00005417"/>
    </source>
</evidence>
<evidence type="ECO:0000256" key="5">
    <source>
        <dbReference type="SAM" id="MobiDB-lite"/>
    </source>
</evidence>
<dbReference type="SMART" id="SM00382">
    <property type="entry name" value="AAA"/>
    <property type="match status" value="1"/>
</dbReference>
<dbReference type="InterPro" id="IPR003593">
    <property type="entry name" value="AAA+_ATPase"/>
</dbReference>
<proteinExistence type="inferred from homology"/>
<gene>
    <name evidence="7" type="ORF">GCM10011342_18130</name>
</gene>
<dbReference type="SUPFAM" id="SSF52540">
    <property type="entry name" value="P-loop containing nucleoside triphosphate hydrolases"/>
    <property type="match status" value="1"/>
</dbReference>
<dbReference type="RefSeq" id="WP_188158725.1">
    <property type="nucleotide sequence ID" value="NZ_BMGH01000001.1"/>
</dbReference>
<dbReference type="InterPro" id="IPR027417">
    <property type="entry name" value="P-loop_NTPase"/>
</dbReference>
<dbReference type="GO" id="GO:0005524">
    <property type="term" value="F:ATP binding"/>
    <property type="evidence" value="ECO:0007669"/>
    <property type="project" value="UniProtKB-KW"/>
</dbReference>
<dbReference type="AlphaFoldDB" id="A0A8J2V673"/>
<evidence type="ECO:0000259" key="6">
    <source>
        <dbReference type="PROSITE" id="PS50893"/>
    </source>
</evidence>
<dbReference type="InterPro" id="IPR003439">
    <property type="entry name" value="ABC_transporter-like_ATP-bd"/>
</dbReference>
<keyword evidence="2" id="KW-0813">Transport</keyword>
<organism evidence="7 8">
    <name type="scientific">Aquisalinus flavus</name>
    <dbReference type="NCBI Taxonomy" id="1526572"/>
    <lineage>
        <taxon>Bacteria</taxon>
        <taxon>Pseudomonadati</taxon>
        <taxon>Pseudomonadota</taxon>
        <taxon>Alphaproteobacteria</taxon>
        <taxon>Parvularculales</taxon>
        <taxon>Parvularculaceae</taxon>
        <taxon>Aquisalinus</taxon>
    </lineage>
</organism>
<protein>
    <submittedName>
        <fullName evidence="7">ABC transporter ATP-binding protein</fullName>
    </submittedName>
</protein>
<dbReference type="Gene3D" id="3.40.50.300">
    <property type="entry name" value="P-loop containing nucleotide triphosphate hydrolases"/>
    <property type="match status" value="1"/>
</dbReference>
<keyword evidence="3" id="KW-0547">Nucleotide-binding</keyword>
<reference evidence="7" key="2">
    <citation type="submission" date="2020-09" db="EMBL/GenBank/DDBJ databases">
        <authorList>
            <person name="Sun Q."/>
            <person name="Zhou Y."/>
        </authorList>
    </citation>
    <scope>NUCLEOTIDE SEQUENCE</scope>
    <source>
        <strain evidence="7">CGMCC 1.12921</strain>
    </source>
</reference>
<dbReference type="Proteomes" id="UP000613582">
    <property type="component" value="Unassembled WGS sequence"/>
</dbReference>
<dbReference type="InterPro" id="IPR050683">
    <property type="entry name" value="Bact_Polysacc_Export_ATP-bd"/>
</dbReference>
<keyword evidence="4 7" id="KW-0067">ATP-binding</keyword>
<comment type="similarity">
    <text evidence="1">Belongs to the ABC transporter superfamily.</text>
</comment>
<evidence type="ECO:0000313" key="7">
    <source>
        <dbReference type="EMBL" id="GGD09610.1"/>
    </source>
</evidence>
<dbReference type="Pfam" id="PF00005">
    <property type="entry name" value="ABC_tran"/>
    <property type="match status" value="1"/>
</dbReference>
<accession>A0A8J2V673</accession>
<dbReference type="PANTHER" id="PTHR46743">
    <property type="entry name" value="TEICHOIC ACIDS EXPORT ATP-BINDING PROTEIN TAGH"/>
    <property type="match status" value="1"/>
</dbReference>
<keyword evidence="8" id="KW-1185">Reference proteome</keyword>
<dbReference type="InterPro" id="IPR015860">
    <property type="entry name" value="ABC_transpr_TagH-like"/>
</dbReference>
<sequence length="273" mass="29947">MPSLIAEKLGLTLPIFKSGRSGMKGGKPPVHRDPRFLTSGSGKLTGFKVLTNISFELRTGDRLGIVGRNGSGKSTLLSVLGGIYEPTEGELKVDGKVRGIFNLSLGLNNDATGYRNIQMLGLVAGLTLDEIEHKIPEIAEFSELDEFLMMPVSVYSSGMRMRLLFATFTAFRPEILLLDEWLGTGDVNFRQKAGRKMQEIVEDAGIVVLASHNHKLLQENCNVSVWLEGGQIAMYGDTQEVIAAYEDQQAKIKNAKPEEQQSPLKAIEQSHAE</sequence>
<reference evidence="7" key="1">
    <citation type="journal article" date="2014" name="Int. J. Syst. Evol. Microbiol.">
        <title>Complete genome sequence of Corynebacterium casei LMG S-19264T (=DSM 44701T), isolated from a smear-ripened cheese.</title>
        <authorList>
            <consortium name="US DOE Joint Genome Institute (JGI-PGF)"/>
            <person name="Walter F."/>
            <person name="Albersmeier A."/>
            <person name="Kalinowski J."/>
            <person name="Ruckert C."/>
        </authorList>
    </citation>
    <scope>NUCLEOTIDE SEQUENCE</scope>
    <source>
        <strain evidence="7">CGMCC 1.12921</strain>
    </source>
</reference>
<evidence type="ECO:0000256" key="2">
    <source>
        <dbReference type="ARBA" id="ARBA00022448"/>
    </source>
</evidence>
<evidence type="ECO:0000313" key="8">
    <source>
        <dbReference type="Proteomes" id="UP000613582"/>
    </source>
</evidence>
<feature type="domain" description="ABC transporter" evidence="6">
    <location>
        <begin position="30"/>
        <end position="254"/>
    </location>
</feature>
<dbReference type="InterPro" id="IPR017871">
    <property type="entry name" value="ABC_transporter-like_CS"/>
</dbReference>
<comment type="caution">
    <text evidence="7">The sequence shown here is derived from an EMBL/GenBank/DDBJ whole genome shotgun (WGS) entry which is preliminary data.</text>
</comment>
<dbReference type="CDD" id="cd03220">
    <property type="entry name" value="ABC_KpsT_Wzt"/>
    <property type="match status" value="1"/>
</dbReference>
<dbReference type="PROSITE" id="PS00211">
    <property type="entry name" value="ABC_TRANSPORTER_1"/>
    <property type="match status" value="1"/>
</dbReference>
<dbReference type="PROSITE" id="PS50893">
    <property type="entry name" value="ABC_TRANSPORTER_2"/>
    <property type="match status" value="1"/>
</dbReference>
<dbReference type="GO" id="GO:0140359">
    <property type="term" value="F:ABC-type transporter activity"/>
    <property type="evidence" value="ECO:0007669"/>
    <property type="project" value="InterPro"/>
</dbReference>
<feature type="region of interest" description="Disordered" evidence="5">
    <location>
        <begin position="253"/>
        <end position="273"/>
    </location>
</feature>
<dbReference type="EMBL" id="BMGH01000001">
    <property type="protein sequence ID" value="GGD09610.1"/>
    <property type="molecule type" value="Genomic_DNA"/>
</dbReference>
<evidence type="ECO:0000256" key="4">
    <source>
        <dbReference type="ARBA" id="ARBA00022840"/>
    </source>
</evidence>
<evidence type="ECO:0000256" key="3">
    <source>
        <dbReference type="ARBA" id="ARBA00022741"/>
    </source>
</evidence>
<dbReference type="GO" id="GO:0016020">
    <property type="term" value="C:membrane"/>
    <property type="evidence" value="ECO:0007669"/>
    <property type="project" value="InterPro"/>
</dbReference>